<gene>
    <name evidence="1" type="ORF">UCRNP2_3274</name>
</gene>
<dbReference type="AlphaFoldDB" id="R1GNV3"/>
<dbReference type="KEGG" id="npa:UCRNP2_3274"/>
<dbReference type="OrthoDB" id="5431456at2759"/>
<dbReference type="HOGENOM" id="CLU_1906452_0_0_1"/>
<dbReference type="Proteomes" id="UP000013521">
    <property type="component" value="Unassembled WGS sequence"/>
</dbReference>
<name>R1GNV3_BOTPV</name>
<reference evidence="2" key="1">
    <citation type="journal article" date="2013" name="Genome Announc.">
        <title>Draft genome sequence of Neofusicoccum parvum isolate UCR-NP2, a fungal vascular pathogen associated with grapevine cankers.</title>
        <authorList>
            <person name="Blanco-Ulate B."/>
            <person name="Rolshausen P."/>
            <person name="Cantu D."/>
        </authorList>
    </citation>
    <scope>NUCLEOTIDE SEQUENCE [LARGE SCALE GENOMIC DNA]</scope>
    <source>
        <strain evidence="2">UCR-NP2</strain>
    </source>
</reference>
<organism evidence="1 2">
    <name type="scientific">Botryosphaeria parva (strain UCR-NP2)</name>
    <name type="common">Grapevine canker fungus</name>
    <name type="synonym">Neofusicoccum parvum</name>
    <dbReference type="NCBI Taxonomy" id="1287680"/>
    <lineage>
        <taxon>Eukaryota</taxon>
        <taxon>Fungi</taxon>
        <taxon>Dikarya</taxon>
        <taxon>Ascomycota</taxon>
        <taxon>Pezizomycotina</taxon>
        <taxon>Dothideomycetes</taxon>
        <taxon>Dothideomycetes incertae sedis</taxon>
        <taxon>Botryosphaeriales</taxon>
        <taxon>Botryosphaeriaceae</taxon>
        <taxon>Neofusicoccum</taxon>
    </lineage>
</organism>
<proteinExistence type="predicted"/>
<sequence length="133" mass="15145">MVPNDECDTSSDDEFTQEILRAIEEVCCSDDSDEKAPDVDLSSDINTAIQQPPEDQLFFVKRNTSKSFKNDAVAEIAEIRAIGDGRHLFRVFWVLERDTVLPELDEADRAKFPAEFAYVKAAYTHVITKKTWL</sequence>
<evidence type="ECO:0000313" key="2">
    <source>
        <dbReference type="Proteomes" id="UP000013521"/>
    </source>
</evidence>
<dbReference type="EMBL" id="KB916035">
    <property type="protein sequence ID" value="EOD49956.1"/>
    <property type="molecule type" value="Genomic_DNA"/>
</dbReference>
<evidence type="ECO:0000313" key="1">
    <source>
        <dbReference type="EMBL" id="EOD49956.1"/>
    </source>
</evidence>
<accession>R1GNV3</accession>
<protein>
    <submittedName>
        <fullName evidence="1">Uncharacterized protein</fullName>
    </submittedName>
</protein>